<name>A0A9P7VDY4_9ASCO</name>
<dbReference type="Gene3D" id="4.10.240.10">
    <property type="entry name" value="Zn(2)-C6 fungal-type DNA-binding domain"/>
    <property type="match status" value="1"/>
</dbReference>
<dbReference type="Pfam" id="PF00172">
    <property type="entry name" value="Zn_clus"/>
    <property type="match status" value="1"/>
</dbReference>
<comment type="caution">
    <text evidence="4">The sequence shown here is derived from an EMBL/GenBank/DDBJ whole genome shotgun (WGS) entry which is preliminary data.</text>
</comment>
<gene>
    <name evidence="4" type="ORF">KQ657_000070</name>
</gene>
<evidence type="ECO:0000256" key="1">
    <source>
        <dbReference type="ARBA" id="ARBA00023242"/>
    </source>
</evidence>
<keyword evidence="1" id="KW-0539">Nucleus</keyword>
<feature type="region of interest" description="Disordered" evidence="2">
    <location>
        <begin position="18"/>
        <end position="50"/>
    </location>
</feature>
<dbReference type="AlphaFoldDB" id="A0A9P7VDY4"/>
<evidence type="ECO:0000256" key="2">
    <source>
        <dbReference type="SAM" id="MobiDB-lite"/>
    </source>
</evidence>
<dbReference type="InterPro" id="IPR001138">
    <property type="entry name" value="Zn2Cys6_DnaBD"/>
</dbReference>
<dbReference type="Proteomes" id="UP000790833">
    <property type="component" value="Unassembled WGS sequence"/>
</dbReference>
<evidence type="ECO:0000313" key="5">
    <source>
        <dbReference type="Proteomes" id="UP000790833"/>
    </source>
</evidence>
<dbReference type="PROSITE" id="PS50048">
    <property type="entry name" value="ZN2_CY6_FUNGAL_2"/>
    <property type="match status" value="1"/>
</dbReference>
<dbReference type="SMART" id="SM00066">
    <property type="entry name" value="GAL4"/>
    <property type="match status" value="1"/>
</dbReference>
<organism evidence="4 5">
    <name type="scientific">Scheffersomyces spartinae</name>
    <dbReference type="NCBI Taxonomy" id="45513"/>
    <lineage>
        <taxon>Eukaryota</taxon>
        <taxon>Fungi</taxon>
        <taxon>Dikarya</taxon>
        <taxon>Ascomycota</taxon>
        <taxon>Saccharomycotina</taxon>
        <taxon>Pichiomycetes</taxon>
        <taxon>Debaryomycetaceae</taxon>
        <taxon>Scheffersomyces</taxon>
    </lineage>
</organism>
<evidence type="ECO:0000259" key="3">
    <source>
        <dbReference type="PROSITE" id="PS50048"/>
    </source>
</evidence>
<keyword evidence="5" id="KW-1185">Reference proteome</keyword>
<dbReference type="PANTHER" id="PTHR37534:SF46">
    <property type="entry name" value="ZN(II)2CYS6 TRANSCRIPTION FACTOR (EUROFUNG)"/>
    <property type="match status" value="1"/>
</dbReference>
<reference evidence="4" key="1">
    <citation type="submission" date="2021-03" db="EMBL/GenBank/DDBJ databases">
        <authorList>
            <person name="Palmer J.M."/>
        </authorList>
    </citation>
    <scope>NUCLEOTIDE SEQUENCE</scope>
    <source>
        <strain evidence="4">ARV_011</strain>
    </source>
</reference>
<feature type="domain" description="Zn(2)-C6 fungal-type" evidence="3">
    <location>
        <begin position="53"/>
        <end position="85"/>
    </location>
</feature>
<dbReference type="CDD" id="cd00067">
    <property type="entry name" value="GAL4"/>
    <property type="match status" value="1"/>
</dbReference>
<dbReference type="SUPFAM" id="SSF57701">
    <property type="entry name" value="Zn2/Cys6 DNA-binding domain"/>
    <property type="match status" value="1"/>
</dbReference>
<dbReference type="GO" id="GO:0000981">
    <property type="term" value="F:DNA-binding transcription factor activity, RNA polymerase II-specific"/>
    <property type="evidence" value="ECO:0007669"/>
    <property type="project" value="InterPro"/>
</dbReference>
<dbReference type="OrthoDB" id="3598904at2759"/>
<dbReference type="InterPro" id="IPR036864">
    <property type="entry name" value="Zn2-C6_fun-type_DNA-bd_sf"/>
</dbReference>
<evidence type="ECO:0000313" key="4">
    <source>
        <dbReference type="EMBL" id="KAG7196059.1"/>
    </source>
</evidence>
<sequence length="231" mass="25521">MTNYKDFQQVLNFSIRPKSVSGGSKSLAPKKNLNKIAVTKPSSTPTNKRTKTGCLTCRKRKKKCDEDKVDGKCQACTRNFLECCWPEAATSMATVKAGAATTIKIEPTIVKVEQGEENVSCCGDKHDYEVSPRLPSIEEQLQLKTPPLSPVSLAAAIYPSPTSSPKLYQNGYRRVSQDFIKPIVLPPIRCNQFKVAKKQTSVPKKSLSEQQTKFVITSFNKDNGLVHVPTV</sequence>
<dbReference type="GO" id="GO:0008270">
    <property type="term" value="F:zinc ion binding"/>
    <property type="evidence" value="ECO:0007669"/>
    <property type="project" value="InterPro"/>
</dbReference>
<dbReference type="PROSITE" id="PS00463">
    <property type="entry name" value="ZN2_CY6_FUNGAL_1"/>
    <property type="match status" value="1"/>
</dbReference>
<dbReference type="RefSeq" id="XP_043051604.1">
    <property type="nucleotide sequence ID" value="XM_043190927.1"/>
</dbReference>
<dbReference type="GeneID" id="66113444"/>
<proteinExistence type="predicted"/>
<protein>
    <recommendedName>
        <fullName evidence="3">Zn(2)-C6 fungal-type domain-containing protein</fullName>
    </recommendedName>
</protein>
<dbReference type="PANTHER" id="PTHR37534">
    <property type="entry name" value="TRANSCRIPTIONAL ACTIVATOR PROTEIN UGA3"/>
    <property type="match status" value="1"/>
</dbReference>
<dbReference type="EMBL" id="JAHMUF010000001">
    <property type="protein sequence ID" value="KAG7196059.1"/>
    <property type="molecule type" value="Genomic_DNA"/>
</dbReference>
<accession>A0A9P7VDY4</accession>